<feature type="signal peptide" evidence="1">
    <location>
        <begin position="1"/>
        <end position="32"/>
    </location>
</feature>
<dbReference type="Pfam" id="PF01433">
    <property type="entry name" value="Peptidase_M1"/>
    <property type="match status" value="1"/>
</dbReference>
<dbReference type="InterPro" id="IPR027268">
    <property type="entry name" value="Peptidase_M4/M1_CTD_sf"/>
</dbReference>
<keyword evidence="4" id="KW-1185">Reference proteome</keyword>
<evidence type="ECO:0000313" key="3">
    <source>
        <dbReference type="EMBL" id="GAA2262478.1"/>
    </source>
</evidence>
<dbReference type="InterPro" id="IPR034015">
    <property type="entry name" value="M1_LTA4H"/>
</dbReference>
<accession>A0ABN3EL42</accession>
<dbReference type="Gene3D" id="2.60.120.260">
    <property type="entry name" value="Galactose-binding domain-like"/>
    <property type="match status" value="1"/>
</dbReference>
<gene>
    <name evidence="3" type="ORF">GCM10010430_53580</name>
</gene>
<dbReference type="PANTHER" id="PTHR45726">
    <property type="entry name" value="LEUKOTRIENE A-4 HYDROLASE"/>
    <property type="match status" value="1"/>
</dbReference>
<protein>
    <submittedName>
        <fullName evidence="3">Ig domain-containing protein</fullName>
    </submittedName>
</protein>
<dbReference type="InterPro" id="IPR014782">
    <property type="entry name" value="Peptidase_M1_dom"/>
</dbReference>
<dbReference type="Pfam" id="PF20773">
    <property type="entry name" value="InhA-like_MAM"/>
    <property type="match status" value="1"/>
</dbReference>
<organism evidence="3 4">
    <name type="scientific">Kitasatospora cystarginea</name>
    <dbReference type="NCBI Taxonomy" id="58350"/>
    <lineage>
        <taxon>Bacteria</taxon>
        <taxon>Bacillati</taxon>
        <taxon>Actinomycetota</taxon>
        <taxon>Actinomycetes</taxon>
        <taxon>Kitasatosporales</taxon>
        <taxon>Streptomycetaceae</taxon>
        <taxon>Kitasatospora</taxon>
    </lineage>
</organism>
<dbReference type="PANTHER" id="PTHR45726:SF3">
    <property type="entry name" value="LEUKOTRIENE A-4 HYDROLASE"/>
    <property type="match status" value="1"/>
</dbReference>
<sequence length="614" mass="63855">MRRKFLLPFVTAAALLLAAGTATLATPSVASAADCTSTQVVANGGFESGSSPWSASNGVITSGGGQNAHSGSSFAWLDGYGSSHTDTLSQTLTLPAGCSTARLAFWLHVDTAETSTSVAYDKLTVELGTSTLATYSNLDAKSGYVQQSFDVSAFAGQSVALSFTGVEDSGLQTSFVLDDVALDVSGGGTPPPPPADATRTPSSAAYTVNLSSDASGANWTGHESVSFTNASATPLSEVYLRLWDNYHGSCPSTPITVTGLTGGTASALSVGCTALKVTLPAPLGQGQSGSIGFSLGISVPSGADRFGRDGAFSFIGNALPVLAIRDASGWHLDPYTNNGESFYSLASDFKVTLDHPSNLLVPATGTSVDTPGSAGRTVTTATAGKVRDFAWAAGPFTEISGSSPSGVKVNVYSVSGIGSSDAQSMLSTAESAIDAHAQRFGAYPYGEVDAVLDNNFWFGGMEYPGFVLDLVNSTALTHELGHQWWYGIVGDDEYNSPWLDEAFTDYATDLALGKTGSGCWNSVSWASPNEKITNSMAYWDANSSRYSTVVYGYGKCALHDLRNLIGDGAMTKLLHDYAQAHWYGVSTTAEFKAAAQAATSTDLSSFWTQHRIDG</sequence>
<evidence type="ECO:0000259" key="2">
    <source>
        <dbReference type="Pfam" id="PF01433"/>
    </source>
</evidence>
<dbReference type="Gene3D" id="1.10.390.10">
    <property type="entry name" value="Neutral Protease Domain 2"/>
    <property type="match status" value="1"/>
</dbReference>
<dbReference type="RefSeq" id="WP_344639067.1">
    <property type="nucleotide sequence ID" value="NZ_BAAATR010000028.1"/>
</dbReference>
<evidence type="ECO:0000313" key="4">
    <source>
        <dbReference type="Proteomes" id="UP001500305"/>
    </source>
</evidence>
<dbReference type="CDD" id="cd09604">
    <property type="entry name" value="M1_APN_like"/>
    <property type="match status" value="1"/>
</dbReference>
<dbReference type="SUPFAM" id="SSF55486">
    <property type="entry name" value="Metalloproteases ('zincins'), catalytic domain"/>
    <property type="match status" value="1"/>
</dbReference>
<keyword evidence="1" id="KW-0732">Signal</keyword>
<proteinExistence type="predicted"/>
<dbReference type="Proteomes" id="UP001500305">
    <property type="component" value="Unassembled WGS sequence"/>
</dbReference>
<comment type="caution">
    <text evidence="3">The sequence shown here is derived from an EMBL/GenBank/DDBJ whole genome shotgun (WGS) entry which is preliminary data.</text>
</comment>
<name>A0ABN3EL42_9ACTN</name>
<feature type="domain" description="Peptidase M1 membrane alanine aminopeptidase" evidence="2">
    <location>
        <begin position="429"/>
        <end position="609"/>
    </location>
</feature>
<evidence type="ECO:0000256" key="1">
    <source>
        <dbReference type="SAM" id="SignalP"/>
    </source>
</evidence>
<dbReference type="EMBL" id="BAAATR010000028">
    <property type="protein sequence ID" value="GAA2262478.1"/>
    <property type="molecule type" value="Genomic_DNA"/>
</dbReference>
<feature type="chain" id="PRO_5045431458" evidence="1">
    <location>
        <begin position="33"/>
        <end position="614"/>
    </location>
</feature>
<reference evidence="3 4" key="1">
    <citation type="journal article" date="2019" name="Int. J. Syst. Evol. Microbiol.">
        <title>The Global Catalogue of Microorganisms (GCM) 10K type strain sequencing project: providing services to taxonomists for standard genome sequencing and annotation.</title>
        <authorList>
            <consortium name="The Broad Institute Genomics Platform"/>
            <consortium name="The Broad Institute Genome Sequencing Center for Infectious Disease"/>
            <person name="Wu L."/>
            <person name="Ma J."/>
        </authorList>
    </citation>
    <scope>NUCLEOTIDE SEQUENCE [LARGE SCALE GENOMIC DNA]</scope>
    <source>
        <strain evidence="3 4">JCM 7356</strain>
    </source>
</reference>